<evidence type="ECO:0000313" key="10">
    <source>
        <dbReference type="EMBL" id="QOD40168.1"/>
    </source>
</evidence>
<keyword evidence="1" id="KW-0597">Phosphoprotein</keyword>
<keyword evidence="5" id="KW-0426">Late protein</keyword>
<reference evidence="10" key="1">
    <citation type="submission" date="2020-08" db="EMBL/GenBank/DDBJ databases">
        <title>Genome sequences of two marsupial simplex viruses; Macropodid alphaherpesvirus 2 and 4.</title>
        <authorList>
            <person name="Vaz P.K."/>
            <person name="Mahony T."/>
            <person name="Hartley C.A."/>
            <person name="Motha J."/>
            <person name="Devlin J.M."/>
        </authorList>
    </citation>
    <scope>NUCLEOTIDE SEQUENCE</scope>
    <source>
        <strain evidence="10">V3116/09</strain>
    </source>
</reference>
<evidence type="ECO:0000256" key="1">
    <source>
        <dbReference type="ARBA" id="ARBA00022553"/>
    </source>
</evidence>
<dbReference type="Pfam" id="PF04541">
    <property type="entry name" value="Herpes_U34"/>
    <property type="match status" value="1"/>
</dbReference>
<keyword evidence="4" id="KW-1043">Host membrane</keyword>
<keyword evidence="7 9" id="KW-0472">Membrane</keyword>
<evidence type="ECO:0000256" key="2">
    <source>
        <dbReference type="ARBA" id="ARBA00022562"/>
    </source>
</evidence>
<dbReference type="EMBL" id="MT900474">
    <property type="protein sequence ID" value="QOD40168.1"/>
    <property type="molecule type" value="Genomic_DNA"/>
</dbReference>
<protein>
    <submittedName>
        <fullName evidence="10">Nuclear egress membrane protein</fullName>
    </submittedName>
</protein>
<dbReference type="Proteomes" id="UP001148675">
    <property type="component" value="Segment"/>
</dbReference>
<evidence type="ECO:0000256" key="5">
    <source>
        <dbReference type="ARBA" id="ARBA00022921"/>
    </source>
</evidence>
<dbReference type="RefSeq" id="YP_010801754.1">
    <property type="nucleotide sequence ID" value="NC_076968.1"/>
</dbReference>
<keyword evidence="2" id="KW-1048">Host nucleus</keyword>
<sequence>MDQRHHSTISSYHRANALLYEKTFDCLKVRIHSILPPSMLTSEFTGRCNSSKLPSHSIFKVYSFHGDGDTFPVEYVLELMRTWAAVECDPYIRIQNTGVSILFEGFFNMPYDSPTVPVTRGTMNVSLAASETTGLSLQDIHSLKCHAGVDPRPLMAQLGATYFVRARNVQIAFRFLGPEDKDRVKQIVKQANNTLLRDRNAPRRHQGSPASEDELGETLREISDNQPQSSIPSKLMGCFQTIKSKFEMLFPPTWAVPVGGLLIGGIFWGAVAYGHVPIIKPPPST</sequence>
<accession>A0A7L7YSF9</accession>
<gene>
    <name evidence="10" type="primary">UL34</name>
</gene>
<evidence type="ECO:0000256" key="4">
    <source>
        <dbReference type="ARBA" id="ARBA00022870"/>
    </source>
</evidence>
<name>A0A7L7YSF9_9ALPH</name>
<dbReference type="InterPro" id="IPR007626">
    <property type="entry name" value="Herpesvirus_viron_egress-type"/>
</dbReference>
<proteinExistence type="predicted"/>
<keyword evidence="6 9" id="KW-1133">Transmembrane helix</keyword>
<dbReference type="KEGG" id="vg:80540487"/>
<evidence type="ECO:0000256" key="3">
    <source>
        <dbReference type="ARBA" id="ARBA00022692"/>
    </source>
</evidence>
<evidence type="ECO:0000313" key="11">
    <source>
        <dbReference type="Proteomes" id="UP001148675"/>
    </source>
</evidence>
<evidence type="ECO:0000256" key="9">
    <source>
        <dbReference type="SAM" id="Phobius"/>
    </source>
</evidence>
<keyword evidence="3 9" id="KW-0812">Transmembrane</keyword>
<evidence type="ECO:0000256" key="6">
    <source>
        <dbReference type="ARBA" id="ARBA00022989"/>
    </source>
</evidence>
<evidence type="ECO:0000256" key="8">
    <source>
        <dbReference type="ARBA" id="ARBA00043948"/>
    </source>
</evidence>
<dbReference type="GeneID" id="80540487"/>
<comment type="subcellular location">
    <subcellularLocation>
        <location evidence="8">Host nucleus inner membrane</location>
        <topology evidence="8">Single-pass membrane protein</topology>
    </subcellularLocation>
</comment>
<organism evidence="10 11">
    <name type="scientific">Macropodid alphaherpesvirus 4</name>
    <dbReference type="NCBI Taxonomy" id="2762721"/>
    <lineage>
        <taxon>Viruses</taxon>
        <taxon>Duplodnaviria</taxon>
        <taxon>Heunggongvirae</taxon>
        <taxon>Peploviricota</taxon>
        <taxon>Herviviricetes</taxon>
        <taxon>Herpesvirales</taxon>
        <taxon>Orthoherpesviridae</taxon>
        <taxon>Alphaherpesvirinae</taxon>
        <taxon>Simplexvirus</taxon>
        <taxon>Simplexvirus macropodidalpha4</taxon>
    </lineage>
</organism>
<keyword evidence="11" id="KW-1185">Reference proteome</keyword>
<evidence type="ECO:0000256" key="7">
    <source>
        <dbReference type="ARBA" id="ARBA00023136"/>
    </source>
</evidence>
<feature type="transmembrane region" description="Helical" evidence="9">
    <location>
        <begin position="254"/>
        <end position="276"/>
    </location>
</feature>
<dbReference type="GO" id="GO:0044201">
    <property type="term" value="C:host cell nuclear inner membrane"/>
    <property type="evidence" value="ECO:0007669"/>
    <property type="project" value="UniProtKB-SubCell"/>
</dbReference>